<dbReference type="Proteomes" id="UP000464954">
    <property type="component" value="Chromosome"/>
</dbReference>
<dbReference type="KEGG" id="taer:GT409_13850"/>
<proteinExistence type="predicted"/>
<keyword evidence="2" id="KW-1185">Reference proteome</keyword>
<gene>
    <name evidence="1" type="ORF">GT409_13850</name>
</gene>
<dbReference type="RefSeq" id="WP_160629651.1">
    <property type="nucleotide sequence ID" value="NZ_CP047593.1"/>
</dbReference>
<accession>A0A6P1MHC0</accession>
<dbReference type="EMBL" id="CP047593">
    <property type="protein sequence ID" value="QHI70475.1"/>
    <property type="molecule type" value="Genomic_DNA"/>
</dbReference>
<sequence length="103" mass="11029">MQSNDMSSVHSLVTGTVSITNTQAHSSWVPVAVLFTFDEPVTATLTVTRTTGDTSFQLATVDLADNQSAAWIPEAPYIFNLNDVLTVTSTAINGTVEIIRKAN</sequence>
<dbReference type="AlphaFoldDB" id="A0A6P1MHC0"/>
<evidence type="ECO:0000313" key="1">
    <source>
        <dbReference type="EMBL" id="QHI70475.1"/>
    </source>
</evidence>
<evidence type="ECO:0000313" key="2">
    <source>
        <dbReference type="Proteomes" id="UP000464954"/>
    </source>
</evidence>
<name>A0A6P1MHC0_9BACT</name>
<reference evidence="1 2" key="1">
    <citation type="submission" date="2020-01" db="EMBL/GenBank/DDBJ databases">
        <title>Ponticoccus aerotolerans gen. nov., sp. nov., an anaerobic bacterium and proposal of Ponticoccusceae fam. nov., Ponticoccusles ord. nov. and Ponticoccuse classis nov. in the phylum Kiritimatiellaeota.</title>
        <authorList>
            <person name="Zhou L.Y."/>
            <person name="Du Z.J."/>
        </authorList>
    </citation>
    <scope>NUCLEOTIDE SEQUENCE [LARGE SCALE GENOMIC DNA]</scope>
    <source>
        <strain evidence="1 2">S-5007</strain>
    </source>
</reference>
<protein>
    <submittedName>
        <fullName evidence="1">Uncharacterized protein</fullName>
    </submittedName>
</protein>
<organism evidence="1 2">
    <name type="scientific">Tichowtungia aerotolerans</name>
    <dbReference type="NCBI Taxonomy" id="2697043"/>
    <lineage>
        <taxon>Bacteria</taxon>
        <taxon>Pseudomonadati</taxon>
        <taxon>Kiritimatiellota</taxon>
        <taxon>Tichowtungiia</taxon>
        <taxon>Tichowtungiales</taxon>
        <taxon>Tichowtungiaceae</taxon>
        <taxon>Tichowtungia</taxon>
    </lineage>
</organism>